<dbReference type="Proteomes" id="UP000324767">
    <property type="component" value="Unassembled WGS sequence"/>
</dbReference>
<name>A0A5M8Q2G6_9LECA</name>
<organism evidence="2 3">
    <name type="scientific">Lasallia pustulata</name>
    <dbReference type="NCBI Taxonomy" id="136370"/>
    <lineage>
        <taxon>Eukaryota</taxon>
        <taxon>Fungi</taxon>
        <taxon>Dikarya</taxon>
        <taxon>Ascomycota</taxon>
        <taxon>Pezizomycotina</taxon>
        <taxon>Lecanoromycetes</taxon>
        <taxon>OSLEUM clade</taxon>
        <taxon>Umbilicariomycetidae</taxon>
        <taxon>Umbilicariales</taxon>
        <taxon>Umbilicariaceae</taxon>
        <taxon>Lasallia</taxon>
    </lineage>
</organism>
<feature type="compositionally biased region" description="Acidic residues" evidence="1">
    <location>
        <begin position="60"/>
        <end position="70"/>
    </location>
</feature>
<gene>
    <name evidence="2" type="ORF">FRX48_00273</name>
</gene>
<comment type="caution">
    <text evidence="2">The sequence shown here is derived from an EMBL/GenBank/DDBJ whole genome shotgun (WGS) entry which is preliminary data.</text>
</comment>
<evidence type="ECO:0000313" key="2">
    <source>
        <dbReference type="EMBL" id="KAA6415557.1"/>
    </source>
</evidence>
<feature type="region of interest" description="Disordered" evidence="1">
    <location>
        <begin position="42"/>
        <end position="70"/>
    </location>
</feature>
<accession>A0A5M8Q2G6</accession>
<protein>
    <submittedName>
        <fullName evidence="2">Uncharacterized protein</fullName>
    </submittedName>
</protein>
<feature type="compositionally biased region" description="Polar residues" evidence="1">
    <location>
        <begin position="49"/>
        <end position="59"/>
    </location>
</feature>
<sequence>MSEIGPVGLNRYPHLHACVQRAARTTDAQLCHCSNRRHIPPLRYPASIQPDQPSKTIASSEDEGELTGEL</sequence>
<reference evidence="2 3" key="1">
    <citation type="submission" date="2019-09" db="EMBL/GenBank/DDBJ databases">
        <title>The hologenome of the rock-dwelling lichen Lasallia pustulata.</title>
        <authorList>
            <person name="Greshake Tzovaras B."/>
            <person name="Segers F."/>
            <person name="Bicker A."/>
            <person name="Dal Grande F."/>
            <person name="Otte J."/>
            <person name="Hankeln T."/>
            <person name="Schmitt I."/>
            <person name="Ebersberger I."/>
        </authorList>
    </citation>
    <scope>NUCLEOTIDE SEQUENCE [LARGE SCALE GENOMIC DNA]</scope>
    <source>
        <strain evidence="2">A1-1</strain>
    </source>
</reference>
<dbReference type="AlphaFoldDB" id="A0A5M8Q2G6"/>
<evidence type="ECO:0000256" key="1">
    <source>
        <dbReference type="SAM" id="MobiDB-lite"/>
    </source>
</evidence>
<evidence type="ECO:0000313" key="3">
    <source>
        <dbReference type="Proteomes" id="UP000324767"/>
    </source>
</evidence>
<proteinExistence type="predicted"/>
<dbReference type="EMBL" id="VXIT01000001">
    <property type="protein sequence ID" value="KAA6415557.1"/>
    <property type="molecule type" value="Genomic_DNA"/>
</dbReference>